<dbReference type="InParanoid" id="G0QV09"/>
<dbReference type="EMBL" id="GL983928">
    <property type="protein sequence ID" value="EGR30951.1"/>
    <property type="molecule type" value="Genomic_DNA"/>
</dbReference>
<keyword evidence="4" id="KW-0966">Cell projection</keyword>
<accession>G0QV09</accession>
<feature type="compositionally biased region" description="Basic and acidic residues" evidence="6">
    <location>
        <begin position="357"/>
        <end position="368"/>
    </location>
</feature>
<evidence type="ECO:0000256" key="6">
    <source>
        <dbReference type="SAM" id="MobiDB-lite"/>
    </source>
</evidence>
<keyword evidence="3" id="KW-0969">Cilium</keyword>
<feature type="compositionally biased region" description="Acidic residues" evidence="6">
    <location>
        <begin position="345"/>
        <end position="356"/>
    </location>
</feature>
<dbReference type="GO" id="GO:0005929">
    <property type="term" value="C:cilium"/>
    <property type="evidence" value="ECO:0007669"/>
    <property type="project" value="UniProtKB-SubCell"/>
</dbReference>
<dbReference type="OMA" id="VHAHDQD"/>
<dbReference type="eggNOG" id="KOG0972">
    <property type="taxonomic scope" value="Eukaryota"/>
</dbReference>
<evidence type="ECO:0000256" key="3">
    <source>
        <dbReference type="ARBA" id="ARBA00023069"/>
    </source>
</evidence>
<evidence type="ECO:0000256" key="4">
    <source>
        <dbReference type="ARBA" id="ARBA00023273"/>
    </source>
</evidence>
<dbReference type="STRING" id="857967.G0QV09"/>
<dbReference type="InterPro" id="IPR019530">
    <property type="entry name" value="Intra-flagellar_transport_57"/>
</dbReference>
<dbReference type="PANTHER" id="PTHR16011:SF0">
    <property type="entry name" value="INTRAFLAGELLAR TRANSPORT PROTEIN 57 HOMOLOG"/>
    <property type="match status" value="1"/>
</dbReference>
<reference evidence="7 8" key="1">
    <citation type="submission" date="2011-07" db="EMBL/GenBank/DDBJ databases">
        <authorList>
            <person name="Coyne R."/>
            <person name="Brami D."/>
            <person name="Johnson J."/>
            <person name="Hostetler J."/>
            <person name="Hannick L."/>
            <person name="Clark T."/>
            <person name="Cassidy-Hanley D."/>
            <person name="Inman J."/>
        </authorList>
    </citation>
    <scope>NUCLEOTIDE SEQUENCE [LARGE SCALE GENOMIC DNA]</scope>
    <source>
        <strain evidence="7 8">G5</strain>
    </source>
</reference>
<comment type="similarity">
    <text evidence="2">Belongs to the IFT57 family.</text>
</comment>
<protein>
    <submittedName>
        <fullName evidence="7">Intraflagellar transport protein, putative</fullName>
        <ecNumber evidence="7">3.6.3.14</ecNumber>
    </submittedName>
</protein>
<name>G0QV09_ICHMU</name>
<dbReference type="Proteomes" id="UP000008983">
    <property type="component" value="Unassembled WGS sequence"/>
</dbReference>
<gene>
    <name evidence="7" type="ORF">IMG5_120570</name>
</gene>
<dbReference type="Pfam" id="PF10498">
    <property type="entry name" value="IFT57"/>
    <property type="match status" value="2"/>
</dbReference>
<dbReference type="GO" id="GO:0005794">
    <property type="term" value="C:Golgi apparatus"/>
    <property type="evidence" value="ECO:0007669"/>
    <property type="project" value="TreeGrafter"/>
</dbReference>
<dbReference type="AlphaFoldDB" id="G0QV09"/>
<feature type="region of interest" description="Disordered" evidence="6">
    <location>
        <begin position="339"/>
        <end position="368"/>
    </location>
</feature>
<dbReference type="GO" id="GO:0042073">
    <property type="term" value="P:intraciliary transport"/>
    <property type="evidence" value="ECO:0007669"/>
    <property type="project" value="TreeGrafter"/>
</dbReference>
<organism evidence="7 8">
    <name type="scientific">Ichthyophthirius multifiliis</name>
    <name type="common">White spot disease agent</name>
    <name type="synonym">Ich</name>
    <dbReference type="NCBI Taxonomy" id="5932"/>
    <lineage>
        <taxon>Eukaryota</taxon>
        <taxon>Sar</taxon>
        <taxon>Alveolata</taxon>
        <taxon>Ciliophora</taxon>
        <taxon>Intramacronucleata</taxon>
        <taxon>Oligohymenophorea</taxon>
        <taxon>Hymenostomatida</taxon>
        <taxon>Ophryoglenina</taxon>
        <taxon>Ichthyophthirius</taxon>
    </lineage>
</organism>
<evidence type="ECO:0000256" key="1">
    <source>
        <dbReference type="ARBA" id="ARBA00004138"/>
    </source>
</evidence>
<evidence type="ECO:0000256" key="2">
    <source>
        <dbReference type="ARBA" id="ARBA00009415"/>
    </source>
</evidence>
<dbReference type="GO" id="GO:0030992">
    <property type="term" value="C:intraciliary transport particle B"/>
    <property type="evidence" value="ECO:0007669"/>
    <property type="project" value="TreeGrafter"/>
</dbReference>
<comment type="subcellular location">
    <subcellularLocation>
        <location evidence="1">Cell projection</location>
        <location evidence="1">Cilium</location>
    </subcellularLocation>
</comment>
<sequence length="368" mass="42736">MSDSQFQSEQATAEDATVYMEEILEKLKLLNYEKSFIQQNGLKPLNRAYFAVPLNSNEQFNYFNKIVTWLFKQNNVDGSGETACKVILDLTNRALKTKGFSFKKHKIDQPSQTAQEEAIIDDGADDEADMAENISVESEEDFDVMGDIKQAKQEIDEDKQVIQSKINEKDWILEVERVTAKLRYQIKNDAKEWRSHIEQTKEFSSSIKKILPEARPKLERLIDHLSKVLEQISKREKNINQNMTDLGGEYRTKSENYKTIVTQYNNLQNSIKEQGEQYKQLKEKYDAIKIQLESKGDEQTNSSPVIKIKEAIKKIRQEIGQMDVRIGIISQTVLQHKLRQKQSGIEEDAENLDEIENEQKNQEEELDF</sequence>
<dbReference type="GeneID" id="14907076"/>
<keyword evidence="5" id="KW-0175">Coiled coil</keyword>
<dbReference type="PANTHER" id="PTHR16011">
    <property type="entry name" value="IFT57/HIPPI"/>
    <property type="match status" value="1"/>
</dbReference>
<dbReference type="EC" id="3.6.3.14" evidence="7"/>
<evidence type="ECO:0000256" key="5">
    <source>
        <dbReference type="SAM" id="Coils"/>
    </source>
</evidence>
<dbReference type="OrthoDB" id="423881at2759"/>
<feature type="coiled-coil region" evidence="5">
    <location>
        <begin position="264"/>
        <end position="298"/>
    </location>
</feature>
<dbReference type="GO" id="GO:0016787">
    <property type="term" value="F:hydrolase activity"/>
    <property type="evidence" value="ECO:0007669"/>
    <property type="project" value="UniProtKB-KW"/>
</dbReference>
<evidence type="ECO:0000313" key="7">
    <source>
        <dbReference type="EMBL" id="EGR30951.1"/>
    </source>
</evidence>
<dbReference type="RefSeq" id="XP_004032538.1">
    <property type="nucleotide sequence ID" value="XM_004032490.1"/>
</dbReference>
<proteinExistence type="inferred from homology"/>
<evidence type="ECO:0000313" key="8">
    <source>
        <dbReference type="Proteomes" id="UP000008983"/>
    </source>
</evidence>
<dbReference type="GO" id="GO:1905515">
    <property type="term" value="P:non-motile cilium assembly"/>
    <property type="evidence" value="ECO:0007669"/>
    <property type="project" value="TreeGrafter"/>
</dbReference>
<dbReference type="GO" id="GO:0005815">
    <property type="term" value="C:microtubule organizing center"/>
    <property type="evidence" value="ECO:0007669"/>
    <property type="project" value="TreeGrafter"/>
</dbReference>
<keyword evidence="7" id="KW-0378">Hydrolase</keyword>
<keyword evidence="8" id="KW-1185">Reference proteome</keyword>